<accession>A0ABW9YGN1</accession>
<dbReference type="Pfam" id="PF19842">
    <property type="entry name" value="YqeC"/>
    <property type="match status" value="1"/>
</dbReference>
<organism evidence="1 2">
    <name type="scientific">Photobacterium alginatilyticum</name>
    <dbReference type="NCBI Taxonomy" id="1775171"/>
    <lineage>
        <taxon>Bacteria</taxon>
        <taxon>Pseudomonadati</taxon>
        <taxon>Pseudomonadota</taxon>
        <taxon>Gammaproteobacteria</taxon>
        <taxon>Vibrionales</taxon>
        <taxon>Vibrionaceae</taxon>
        <taxon>Photobacterium</taxon>
    </lineage>
</organism>
<evidence type="ECO:0000313" key="2">
    <source>
        <dbReference type="Proteomes" id="UP000738517"/>
    </source>
</evidence>
<comment type="caution">
    <text evidence="1">The sequence shown here is derived from an EMBL/GenBank/DDBJ whole genome shotgun (WGS) entry which is preliminary data.</text>
</comment>
<dbReference type="EMBL" id="RSEJ01000007">
    <property type="protein sequence ID" value="NBI52600.1"/>
    <property type="molecule type" value="Genomic_DNA"/>
</dbReference>
<dbReference type="NCBIfam" id="TIGR03172">
    <property type="entry name" value="selenium cofactor biosynthesis protein YqeC"/>
    <property type="match status" value="1"/>
</dbReference>
<dbReference type="Proteomes" id="UP000738517">
    <property type="component" value="Unassembled WGS sequence"/>
</dbReference>
<proteinExistence type="predicted"/>
<protein>
    <submittedName>
        <fullName evidence="1">Selenium-dependent hydroxylase accessory protein YqeC</fullName>
    </submittedName>
</protein>
<dbReference type="InterPro" id="IPR017587">
    <property type="entry name" value="YqeC"/>
</dbReference>
<keyword evidence="2" id="KW-1185">Reference proteome</keyword>
<name>A0ABW9YGN1_9GAMM</name>
<gene>
    <name evidence="1" type="primary">yqeC</name>
    <name evidence="1" type="ORF">EIZ48_08445</name>
</gene>
<evidence type="ECO:0000313" key="1">
    <source>
        <dbReference type="EMBL" id="NBI52600.1"/>
    </source>
</evidence>
<reference evidence="1 2" key="1">
    <citation type="journal article" date="2017" name="Int. J. Syst. Evol. Microbiol.">
        <title>Photobacterium alginatilyticum sp. nov., a marine bacterium isolated from bottom seawater.</title>
        <authorList>
            <person name="Wang X."/>
            <person name="Wang Y."/>
            <person name="Yang X."/>
            <person name="Sun H."/>
            <person name="Li B."/>
            <person name="Zhang X.H."/>
        </authorList>
    </citation>
    <scope>NUCLEOTIDE SEQUENCE [LARGE SCALE GENOMIC DNA]</scope>
    <source>
        <strain evidence="1 2">P03D4</strain>
    </source>
</reference>
<dbReference type="RefSeq" id="WP_160650090.1">
    <property type="nucleotide sequence ID" value="NZ_RSEJ01000007.1"/>
</dbReference>
<sequence length="273" mass="30185">MKSGKNYRALCATQFDIPLGGSLVIALVGGGGKTSAAFWLANQFKNQGHCVFVSTTTKMYLPDSYQADNFINLEHNHNQLIPYSHLDLSEPSITFCYKNKIASNNKSDKIKVSGVTPELIDKLKNDSPFTVFIIESDGAKCLPIKAPDRHEPCIPITSDMVIGVTGAEVIHTRAIPERIHRWNIFSALTQCSTGDIIDHRILGNLIEHQQGMFKHAPEQAIKIWLINKIDLAANYSALTQLAHKVISNTAHLDAIWLAAMNSQAPIKNVLTRD</sequence>